<dbReference type="AlphaFoldDB" id="A0AAN9Q767"/>
<evidence type="ECO:0000313" key="1">
    <source>
        <dbReference type="EMBL" id="KAK7324651.1"/>
    </source>
</evidence>
<keyword evidence="2" id="KW-1185">Reference proteome</keyword>
<organism evidence="1 2">
    <name type="scientific">Canavalia gladiata</name>
    <name type="common">Sword bean</name>
    <name type="synonym">Dolichos gladiatus</name>
    <dbReference type="NCBI Taxonomy" id="3824"/>
    <lineage>
        <taxon>Eukaryota</taxon>
        <taxon>Viridiplantae</taxon>
        <taxon>Streptophyta</taxon>
        <taxon>Embryophyta</taxon>
        <taxon>Tracheophyta</taxon>
        <taxon>Spermatophyta</taxon>
        <taxon>Magnoliopsida</taxon>
        <taxon>eudicotyledons</taxon>
        <taxon>Gunneridae</taxon>
        <taxon>Pentapetalae</taxon>
        <taxon>rosids</taxon>
        <taxon>fabids</taxon>
        <taxon>Fabales</taxon>
        <taxon>Fabaceae</taxon>
        <taxon>Papilionoideae</taxon>
        <taxon>50 kb inversion clade</taxon>
        <taxon>NPAAA clade</taxon>
        <taxon>indigoferoid/millettioid clade</taxon>
        <taxon>Phaseoleae</taxon>
        <taxon>Canavalia</taxon>
    </lineage>
</organism>
<proteinExistence type="predicted"/>
<name>A0AAN9Q767_CANGL</name>
<sequence>MAPIDVTKFCSLGQKLQLRVEKISYDETKCRKDITTMIQATVNRFSIAMLKQNNDLPLTYIWIEQFSNIGLM</sequence>
<accession>A0AAN9Q767</accession>
<evidence type="ECO:0000313" key="2">
    <source>
        <dbReference type="Proteomes" id="UP001367508"/>
    </source>
</evidence>
<dbReference type="Proteomes" id="UP001367508">
    <property type="component" value="Unassembled WGS sequence"/>
</dbReference>
<reference evidence="1 2" key="1">
    <citation type="submission" date="2024-01" db="EMBL/GenBank/DDBJ databases">
        <title>The genomes of 5 underutilized Papilionoideae crops provide insights into root nodulation and disease resistanc.</title>
        <authorList>
            <person name="Jiang F."/>
        </authorList>
    </citation>
    <scope>NUCLEOTIDE SEQUENCE [LARGE SCALE GENOMIC DNA]</scope>
    <source>
        <strain evidence="1">LVBAO_FW01</strain>
        <tissue evidence="1">Leaves</tissue>
    </source>
</reference>
<gene>
    <name evidence="1" type="ORF">VNO77_28381</name>
</gene>
<protein>
    <submittedName>
        <fullName evidence="1">Uncharacterized protein</fullName>
    </submittedName>
</protein>
<dbReference type="EMBL" id="JAYMYQ010000006">
    <property type="protein sequence ID" value="KAK7324651.1"/>
    <property type="molecule type" value="Genomic_DNA"/>
</dbReference>
<comment type="caution">
    <text evidence="1">The sequence shown here is derived from an EMBL/GenBank/DDBJ whole genome shotgun (WGS) entry which is preliminary data.</text>
</comment>